<comment type="caution">
    <text evidence="7">The sequence shown here is derived from an EMBL/GenBank/DDBJ whole genome shotgun (WGS) entry which is preliminary data.</text>
</comment>
<feature type="transmembrane region" description="Helical" evidence="6">
    <location>
        <begin position="155"/>
        <end position="172"/>
    </location>
</feature>
<dbReference type="GO" id="GO:0005886">
    <property type="term" value="C:plasma membrane"/>
    <property type="evidence" value="ECO:0007669"/>
    <property type="project" value="TreeGrafter"/>
</dbReference>
<dbReference type="Pfam" id="PF01098">
    <property type="entry name" value="FTSW_RODA_SPOVE"/>
    <property type="match status" value="1"/>
</dbReference>
<dbReference type="PANTHER" id="PTHR30474">
    <property type="entry name" value="CELL CYCLE PROTEIN"/>
    <property type="match status" value="1"/>
</dbReference>
<dbReference type="Proteomes" id="UP000230906">
    <property type="component" value="Unassembled WGS sequence"/>
</dbReference>
<dbReference type="InterPro" id="IPR011923">
    <property type="entry name" value="RodA/MrdB"/>
</dbReference>
<dbReference type="GO" id="GO:0051301">
    <property type="term" value="P:cell division"/>
    <property type="evidence" value="ECO:0007669"/>
    <property type="project" value="InterPro"/>
</dbReference>
<evidence type="ECO:0000256" key="6">
    <source>
        <dbReference type="SAM" id="Phobius"/>
    </source>
</evidence>
<gene>
    <name evidence="7" type="ORF">COV09_00375</name>
</gene>
<evidence type="ECO:0000256" key="1">
    <source>
        <dbReference type="ARBA" id="ARBA00004141"/>
    </source>
</evidence>
<reference evidence="7 8" key="1">
    <citation type="submission" date="2017-09" db="EMBL/GenBank/DDBJ databases">
        <title>Depth-based differentiation of microbial function through sediment-hosted aquifers and enrichment of novel symbionts in the deep terrestrial subsurface.</title>
        <authorList>
            <person name="Probst A.J."/>
            <person name="Ladd B."/>
            <person name="Jarett J.K."/>
            <person name="Geller-Mcgrath D.E."/>
            <person name="Sieber C.M."/>
            <person name="Emerson J.B."/>
            <person name="Anantharaman K."/>
            <person name="Thomas B.C."/>
            <person name="Malmstrom R."/>
            <person name="Stieglmeier M."/>
            <person name="Klingl A."/>
            <person name="Woyke T."/>
            <person name="Ryan C.M."/>
            <person name="Banfield J.F."/>
        </authorList>
    </citation>
    <scope>NUCLEOTIDE SEQUENCE [LARGE SCALE GENOMIC DNA]</scope>
    <source>
        <strain evidence="7">CG10_big_fil_rev_8_21_14_0_10_50_13</strain>
    </source>
</reference>
<protein>
    <submittedName>
        <fullName evidence="7">Rod shape-determining protein RodA</fullName>
    </submittedName>
</protein>
<dbReference type="GO" id="GO:0008360">
    <property type="term" value="P:regulation of cell shape"/>
    <property type="evidence" value="ECO:0007669"/>
    <property type="project" value="UniProtKB-KW"/>
</dbReference>
<feature type="transmembrane region" description="Helical" evidence="6">
    <location>
        <begin position="12"/>
        <end position="31"/>
    </location>
</feature>
<dbReference type="GO" id="GO:0032153">
    <property type="term" value="C:cell division site"/>
    <property type="evidence" value="ECO:0007669"/>
    <property type="project" value="TreeGrafter"/>
</dbReference>
<feature type="transmembrane region" description="Helical" evidence="6">
    <location>
        <begin position="333"/>
        <end position="353"/>
    </location>
</feature>
<dbReference type="EMBL" id="PCYJ01000007">
    <property type="protein sequence ID" value="PIR45636.1"/>
    <property type="molecule type" value="Genomic_DNA"/>
</dbReference>
<feature type="transmembrane region" description="Helical" evidence="6">
    <location>
        <begin position="299"/>
        <end position="321"/>
    </location>
</feature>
<proteinExistence type="predicted"/>
<keyword evidence="2 6" id="KW-0812">Transmembrane</keyword>
<evidence type="ECO:0000256" key="4">
    <source>
        <dbReference type="ARBA" id="ARBA00022989"/>
    </source>
</evidence>
<sequence>MVRRILTHIDWVVLAALLPILVAGLLTMNSFSVDDYFASRQLVWIGVSLAVLIGASLIDWRFLRKSNLVATLFLAGNGLLILVLLIGQISRGVQSWLSVGGLAFQPADLMKLILILVLAKYFSRRHIEIAHIRHIIVSGIYAFIPFVLILVQPDFGSAIIVFAIWLGLIVVSGVSKKHLLGVTVAGLLAFLLAWTFLFADYQKDRIVTFLHPLADIQGAGYNAFQSTIAVGSGGILGKGLGYGTQSRLEFLPEYETDFIFAAFAEEWGFVGVIILFGLYGVIVWRLVRTAMYAATNFESLFTLGVTIMLGAHFIIHVGMNVGLLPVTGLPLPFMSYGGSHLLVEMLALGMVMGMRRYALAYHRDDIHNEFIGPQ</sequence>
<evidence type="ECO:0000313" key="7">
    <source>
        <dbReference type="EMBL" id="PIR45636.1"/>
    </source>
</evidence>
<evidence type="ECO:0000256" key="3">
    <source>
        <dbReference type="ARBA" id="ARBA00022960"/>
    </source>
</evidence>
<feature type="transmembrane region" description="Helical" evidence="6">
    <location>
        <begin position="131"/>
        <end position="149"/>
    </location>
</feature>
<comment type="subcellular location">
    <subcellularLocation>
        <location evidence="1">Membrane</location>
        <topology evidence="1">Multi-pass membrane protein</topology>
    </subcellularLocation>
</comment>
<dbReference type="NCBIfam" id="TIGR02210">
    <property type="entry name" value="rodA_shape"/>
    <property type="match status" value="1"/>
</dbReference>
<evidence type="ECO:0000256" key="2">
    <source>
        <dbReference type="ARBA" id="ARBA00022692"/>
    </source>
</evidence>
<evidence type="ECO:0000256" key="5">
    <source>
        <dbReference type="ARBA" id="ARBA00023136"/>
    </source>
</evidence>
<dbReference type="GO" id="GO:0015648">
    <property type="term" value="F:lipid-linked peptidoglycan transporter activity"/>
    <property type="evidence" value="ECO:0007669"/>
    <property type="project" value="TreeGrafter"/>
</dbReference>
<feature type="transmembrane region" description="Helical" evidence="6">
    <location>
        <begin position="96"/>
        <end position="119"/>
    </location>
</feature>
<name>A0A2H0RGW9_9BACT</name>
<keyword evidence="3" id="KW-0133">Cell shape</keyword>
<evidence type="ECO:0000313" key="8">
    <source>
        <dbReference type="Proteomes" id="UP000230906"/>
    </source>
</evidence>
<feature type="transmembrane region" description="Helical" evidence="6">
    <location>
        <begin position="267"/>
        <end position="287"/>
    </location>
</feature>
<accession>A0A2H0RGW9</accession>
<keyword evidence="4 6" id="KW-1133">Transmembrane helix</keyword>
<organism evidence="7 8">
    <name type="scientific">Candidatus Vogelbacteria bacterium CG10_big_fil_rev_8_21_14_0_10_50_13</name>
    <dbReference type="NCBI Taxonomy" id="1975044"/>
    <lineage>
        <taxon>Bacteria</taxon>
        <taxon>Candidatus Vogeliibacteriota</taxon>
    </lineage>
</organism>
<dbReference type="InterPro" id="IPR001182">
    <property type="entry name" value="FtsW/RodA"/>
</dbReference>
<dbReference type="AlphaFoldDB" id="A0A2H0RGW9"/>
<feature type="transmembrane region" description="Helical" evidence="6">
    <location>
        <begin position="69"/>
        <end position="90"/>
    </location>
</feature>
<feature type="transmembrane region" description="Helical" evidence="6">
    <location>
        <begin position="43"/>
        <end position="62"/>
    </location>
</feature>
<dbReference type="PANTHER" id="PTHR30474:SF1">
    <property type="entry name" value="PEPTIDOGLYCAN GLYCOSYLTRANSFERASE MRDB"/>
    <property type="match status" value="1"/>
</dbReference>
<keyword evidence="5 6" id="KW-0472">Membrane</keyword>
<feature type="transmembrane region" description="Helical" evidence="6">
    <location>
        <begin position="179"/>
        <end position="199"/>
    </location>
</feature>